<organism evidence="1 2">
    <name type="scientific">Linum trigynum</name>
    <dbReference type="NCBI Taxonomy" id="586398"/>
    <lineage>
        <taxon>Eukaryota</taxon>
        <taxon>Viridiplantae</taxon>
        <taxon>Streptophyta</taxon>
        <taxon>Embryophyta</taxon>
        <taxon>Tracheophyta</taxon>
        <taxon>Spermatophyta</taxon>
        <taxon>Magnoliopsida</taxon>
        <taxon>eudicotyledons</taxon>
        <taxon>Gunneridae</taxon>
        <taxon>Pentapetalae</taxon>
        <taxon>rosids</taxon>
        <taxon>fabids</taxon>
        <taxon>Malpighiales</taxon>
        <taxon>Linaceae</taxon>
        <taxon>Linum</taxon>
    </lineage>
</organism>
<name>A0AAV2CYR6_9ROSI</name>
<accession>A0AAV2CYR6</accession>
<dbReference type="PANTHER" id="PTHR31286:SF165">
    <property type="entry name" value="DUF4283 DOMAIN-CONTAINING PROTEIN"/>
    <property type="match status" value="1"/>
</dbReference>
<dbReference type="PANTHER" id="PTHR31286">
    <property type="entry name" value="GLYCINE-RICH CELL WALL STRUCTURAL PROTEIN 1.8-LIKE"/>
    <property type="match status" value="1"/>
</dbReference>
<dbReference type="InterPro" id="IPR040256">
    <property type="entry name" value="At4g02000-like"/>
</dbReference>
<evidence type="ECO:0000313" key="2">
    <source>
        <dbReference type="Proteomes" id="UP001497516"/>
    </source>
</evidence>
<proteinExistence type="predicted"/>
<reference evidence="1 2" key="1">
    <citation type="submission" date="2024-04" db="EMBL/GenBank/DDBJ databases">
        <authorList>
            <person name="Fracassetti M."/>
        </authorList>
    </citation>
    <scope>NUCLEOTIDE SEQUENCE [LARGE SCALE GENOMIC DNA]</scope>
</reference>
<dbReference type="EMBL" id="OZ034814">
    <property type="protein sequence ID" value="CAL1361414.1"/>
    <property type="molecule type" value="Genomic_DNA"/>
</dbReference>
<evidence type="ECO:0000313" key="1">
    <source>
        <dbReference type="EMBL" id="CAL1361414.1"/>
    </source>
</evidence>
<dbReference type="AlphaFoldDB" id="A0AAV2CYR6"/>
<keyword evidence="2" id="KW-1185">Reference proteome</keyword>
<dbReference type="Proteomes" id="UP001497516">
    <property type="component" value="Chromosome 10"/>
</dbReference>
<gene>
    <name evidence="1" type="ORF">LTRI10_LOCUS8791</name>
</gene>
<sequence>MVVQLWTLAFPMESAVPREVDSKYLVGSSQVESLLIWVNIGGISLEYRSLDGLEWVSSTIGPPLWIDKTTRVGGQLGFDKIYIDLTTESECGFPSKVGLYPDDDSCFDVEVEYLNLPRVCLECSVYGHECTYLAKANKKWIVKEVTASNSVTGITDQAVVEEVDASTVPINQVVSFGLRTIL</sequence>
<protein>
    <submittedName>
        <fullName evidence="1">Uncharacterized protein</fullName>
    </submittedName>
</protein>